<accession>A0A2P6U2P3</accession>
<sequence>MNLWFKPTNGQRYSDDYTTKRMWELSKIDSMISFIGIAVFLLLGFRNTQAYMRWDRGNQECRDMVGNLNDAGSALALELLPGKPDVCRELLWWLATIAESVKLARIWHVMHACKERCKLLDSKAADRSLGYCAYNINGILRIYNTPMPFAYIAHLRLLLFFWMACLSWYFVSQFSYKALVWCSMVGYAVLGVEEVATEVEQPFGTQFNDLPLDCITAGLMDSLELYLSYVHAAEAGSHASIDEEDKGTDQEGLWRAAAAACARLAASLTTDEPCDVSTVQQLRKALTALDAMPDSAPTADFLREAAAAAAAAASLAAGAKSVALPADDVQLLRSDGTAPALARLLRGTTVRPALVVAALDALAQAVEPDAAQGWGAPAVDTDSITATWLMPANAAVNFAAATARCLECIGASAVNKAWFGNLIWACSAWSRQLKHTELEQLLPGAADSICAAWPEPGRGASLQLVEALARQKGFCVGPDRPAATTALEGRLLPLVLADMGLVTAGRLHPETGELPYLAGWASCLAAIGLRLPEQQLEDLCSYVGQYLKQLRPVDRASLQQAFETWGYQPGLALLAQLPPA</sequence>
<organism evidence="9 10">
    <name type="scientific">Chlorella sorokiniana</name>
    <name type="common">Freshwater green alga</name>
    <dbReference type="NCBI Taxonomy" id="3076"/>
    <lineage>
        <taxon>Eukaryota</taxon>
        <taxon>Viridiplantae</taxon>
        <taxon>Chlorophyta</taxon>
        <taxon>core chlorophytes</taxon>
        <taxon>Trebouxiophyceae</taxon>
        <taxon>Chlorellales</taxon>
        <taxon>Chlorellaceae</taxon>
        <taxon>Chlorella clade</taxon>
        <taxon>Chlorella</taxon>
    </lineage>
</organism>
<keyword evidence="3" id="KW-1003">Cell membrane</keyword>
<keyword evidence="7 8" id="KW-0472">Membrane</keyword>
<feature type="transmembrane region" description="Helical" evidence="8">
    <location>
        <begin position="28"/>
        <end position="45"/>
    </location>
</feature>
<evidence type="ECO:0000256" key="8">
    <source>
        <dbReference type="SAM" id="Phobius"/>
    </source>
</evidence>
<evidence type="ECO:0000256" key="7">
    <source>
        <dbReference type="ARBA" id="ARBA00023136"/>
    </source>
</evidence>
<dbReference type="GO" id="GO:0005886">
    <property type="term" value="C:plasma membrane"/>
    <property type="evidence" value="ECO:0007669"/>
    <property type="project" value="UniProtKB-SubCell"/>
</dbReference>
<comment type="subcellular location">
    <subcellularLocation>
        <location evidence="1">Cell membrane</location>
        <topology evidence="1">Multi-pass membrane protein</topology>
    </subcellularLocation>
</comment>
<feature type="transmembrane region" description="Helical" evidence="8">
    <location>
        <begin position="149"/>
        <end position="171"/>
    </location>
</feature>
<evidence type="ECO:0000313" key="9">
    <source>
        <dbReference type="EMBL" id="PRW60581.1"/>
    </source>
</evidence>
<dbReference type="InterPro" id="IPR044669">
    <property type="entry name" value="YneE/VCCN1/2-like"/>
</dbReference>
<evidence type="ECO:0000256" key="6">
    <source>
        <dbReference type="ARBA" id="ARBA00023065"/>
    </source>
</evidence>
<keyword evidence="5 8" id="KW-1133">Transmembrane helix</keyword>
<dbReference type="EMBL" id="LHPG02000002">
    <property type="protein sequence ID" value="PRW60581.1"/>
    <property type="molecule type" value="Genomic_DNA"/>
</dbReference>
<dbReference type="OrthoDB" id="506538at2759"/>
<keyword evidence="4 8" id="KW-0812">Transmembrane</keyword>
<protein>
    <submittedName>
        <fullName evidence="9">Uncharacterized protein</fullName>
    </submittedName>
</protein>
<comment type="caution">
    <text evidence="9">The sequence shown here is derived from an EMBL/GenBank/DDBJ whole genome shotgun (WGS) entry which is preliminary data.</text>
</comment>
<keyword evidence="10" id="KW-1185">Reference proteome</keyword>
<evidence type="ECO:0000256" key="1">
    <source>
        <dbReference type="ARBA" id="ARBA00004651"/>
    </source>
</evidence>
<gene>
    <name evidence="9" type="ORF">C2E21_0810</name>
</gene>
<reference evidence="9 10" key="1">
    <citation type="journal article" date="2018" name="Plant J.">
        <title>Genome sequences of Chlorella sorokiniana UTEX 1602 and Micractinium conductrix SAG 241.80: implications to maltose excretion by a green alga.</title>
        <authorList>
            <person name="Arriola M.B."/>
            <person name="Velmurugan N."/>
            <person name="Zhang Y."/>
            <person name="Plunkett M.H."/>
            <person name="Hondzo H."/>
            <person name="Barney B.M."/>
        </authorList>
    </citation>
    <scope>NUCLEOTIDE SEQUENCE [LARGE SCALE GENOMIC DNA]</scope>
    <source>
        <strain evidence="10">UTEX 1602</strain>
    </source>
</reference>
<dbReference type="AlphaFoldDB" id="A0A2P6U2P3"/>
<dbReference type="Pfam" id="PF25539">
    <property type="entry name" value="Bestrophin_2"/>
    <property type="match status" value="1"/>
</dbReference>
<evidence type="ECO:0000313" key="10">
    <source>
        <dbReference type="Proteomes" id="UP000239899"/>
    </source>
</evidence>
<keyword evidence="2" id="KW-0813">Transport</keyword>
<evidence type="ECO:0000256" key="2">
    <source>
        <dbReference type="ARBA" id="ARBA00022448"/>
    </source>
</evidence>
<name>A0A2P6U2P3_CHLSO</name>
<dbReference type="GO" id="GO:0005254">
    <property type="term" value="F:chloride channel activity"/>
    <property type="evidence" value="ECO:0007669"/>
    <property type="project" value="InterPro"/>
</dbReference>
<dbReference type="PANTHER" id="PTHR33281:SF19">
    <property type="entry name" value="VOLTAGE-DEPENDENT ANION CHANNEL-FORMING PROTEIN YNEE"/>
    <property type="match status" value="1"/>
</dbReference>
<evidence type="ECO:0000256" key="5">
    <source>
        <dbReference type="ARBA" id="ARBA00022989"/>
    </source>
</evidence>
<evidence type="ECO:0000256" key="3">
    <source>
        <dbReference type="ARBA" id="ARBA00022475"/>
    </source>
</evidence>
<keyword evidence="6" id="KW-0406">Ion transport</keyword>
<evidence type="ECO:0000256" key="4">
    <source>
        <dbReference type="ARBA" id="ARBA00022692"/>
    </source>
</evidence>
<proteinExistence type="predicted"/>
<dbReference type="PANTHER" id="PTHR33281">
    <property type="entry name" value="UPF0187 PROTEIN YNEE"/>
    <property type="match status" value="1"/>
</dbReference>
<dbReference type="Proteomes" id="UP000239899">
    <property type="component" value="Unassembled WGS sequence"/>
</dbReference>